<dbReference type="GO" id="GO:0031418">
    <property type="term" value="F:L-ascorbic acid binding"/>
    <property type="evidence" value="ECO:0007669"/>
    <property type="project" value="InterPro"/>
</dbReference>
<gene>
    <name evidence="8" type="ORF">QTG54_012966</name>
</gene>
<proteinExistence type="predicted"/>
<evidence type="ECO:0000259" key="7">
    <source>
        <dbReference type="PROSITE" id="PS51471"/>
    </source>
</evidence>
<sequence length="306" mass="34432">PPQPPSWGAQFPALSVQDRPLVPPIYNGINPNYPGAQLLHAHPPIFCVHNFLSSAECEFLIRNATDAFGPAPVVGRGSGEVSPSRTSSTCYLAREDLPEYMRKITLLTGKPPEHCELPQVGRYYPSQQYLQHFDAFDLSNEDGIRFASNGGQRTITVLTYLNDVPRGGSTSFPNLNIQVRPQKGMALVFFPATLDGLLDKMTLHAALPAVDVKYVSQVWVRQTNYDGTPSKRLVEPMVGGLQERWEEQQAQQHQQLLLGQLHMQAQQQQLGHHLQLQQHLQQQQQHLQQSNEQQQQQHDVKIDVEL</sequence>
<keyword evidence="9" id="KW-1185">Reference proteome</keyword>
<dbReference type="Pfam" id="PF13640">
    <property type="entry name" value="2OG-FeII_Oxy_3"/>
    <property type="match status" value="1"/>
</dbReference>
<keyword evidence="2" id="KW-0479">Metal-binding</keyword>
<evidence type="ECO:0000256" key="1">
    <source>
        <dbReference type="ARBA" id="ARBA00001961"/>
    </source>
</evidence>
<dbReference type="GO" id="GO:0005506">
    <property type="term" value="F:iron ion binding"/>
    <property type="evidence" value="ECO:0007669"/>
    <property type="project" value="InterPro"/>
</dbReference>
<keyword evidence="3" id="KW-0223">Dioxygenase</keyword>
<dbReference type="AlphaFoldDB" id="A0AAD8XZX6"/>
<dbReference type="InterPro" id="IPR045054">
    <property type="entry name" value="P4HA-like"/>
</dbReference>
<evidence type="ECO:0000256" key="3">
    <source>
        <dbReference type="ARBA" id="ARBA00022964"/>
    </source>
</evidence>
<comment type="caution">
    <text evidence="8">The sequence shown here is derived from an EMBL/GenBank/DDBJ whole genome shotgun (WGS) entry which is preliminary data.</text>
</comment>
<dbReference type="SMART" id="SM00702">
    <property type="entry name" value="P4Hc"/>
    <property type="match status" value="1"/>
</dbReference>
<feature type="region of interest" description="Disordered" evidence="6">
    <location>
        <begin position="285"/>
        <end position="306"/>
    </location>
</feature>
<dbReference type="Proteomes" id="UP001224775">
    <property type="component" value="Unassembled WGS sequence"/>
</dbReference>
<organism evidence="8 9">
    <name type="scientific">Skeletonema marinoi</name>
    <dbReference type="NCBI Taxonomy" id="267567"/>
    <lineage>
        <taxon>Eukaryota</taxon>
        <taxon>Sar</taxon>
        <taxon>Stramenopiles</taxon>
        <taxon>Ochrophyta</taxon>
        <taxon>Bacillariophyta</taxon>
        <taxon>Coscinodiscophyceae</taxon>
        <taxon>Thalassiosirophycidae</taxon>
        <taxon>Thalassiosirales</taxon>
        <taxon>Skeletonemataceae</taxon>
        <taxon>Skeletonema</taxon>
        <taxon>Skeletonema marinoi-dohrnii complex</taxon>
    </lineage>
</organism>
<dbReference type="PANTHER" id="PTHR10869:SF229">
    <property type="entry name" value="PROLYL 4-HYDROXYLASE ALPHA SUBUNIT DOMAIN-CONTAINING PROTEIN"/>
    <property type="match status" value="1"/>
</dbReference>
<evidence type="ECO:0000256" key="5">
    <source>
        <dbReference type="ARBA" id="ARBA00023004"/>
    </source>
</evidence>
<keyword evidence="5" id="KW-0408">Iron</keyword>
<dbReference type="GO" id="GO:0005783">
    <property type="term" value="C:endoplasmic reticulum"/>
    <property type="evidence" value="ECO:0007669"/>
    <property type="project" value="TreeGrafter"/>
</dbReference>
<protein>
    <submittedName>
        <fullName evidence="8">Prolyl 4-hydroxylase family protein</fullName>
    </submittedName>
</protein>
<evidence type="ECO:0000313" key="8">
    <source>
        <dbReference type="EMBL" id="KAK1736366.1"/>
    </source>
</evidence>
<feature type="compositionally biased region" description="Low complexity" evidence="6">
    <location>
        <begin position="285"/>
        <end position="297"/>
    </location>
</feature>
<dbReference type="InterPro" id="IPR036561">
    <property type="entry name" value="MAM33_sf"/>
</dbReference>
<dbReference type="PROSITE" id="PS51471">
    <property type="entry name" value="FE2OG_OXY"/>
    <property type="match status" value="1"/>
</dbReference>
<evidence type="ECO:0000256" key="4">
    <source>
        <dbReference type="ARBA" id="ARBA00023002"/>
    </source>
</evidence>
<dbReference type="SUPFAM" id="SSF54529">
    <property type="entry name" value="Mitochondrial glycoprotein MAM33-like"/>
    <property type="match status" value="1"/>
</dbReference>
<reference evidence="8" key="1">
    <citation type="submission" date="2023-06" db="EMBL/GenBank/DDBJ databases">
        <title>Survivors Of The Sea: Transcriptome response of Skeletonema marinoi to long-term dormancy.</title>
        <authorList>
            <person name="Pinder M.I.M."/>
            <person name="Kourtchenko O."/>
            <person name="Robertson E.K."/>
            <person name="Larsson T."/>
            <person name="Maumus F."/>
            <person name="Osuna-Cruz C.M."/>
            <person name="Vancaester E."/>
            <person name="Stenow R."/>
            <person name="Vandepoele K."/>
            <person name="Ploug H."/>
            <person name="Bruchert V."/>
            <person name="Godhe A."/>
            <person name="Topel M."/>
        </authorList>
    </citation>
    <scope>NUCLEOTIDE SEQUENCE</scope>
    <source>
        <strain evidence="8">R05AC</strain>
    </source>
</reference>
<name>A0AAD8XZX6_9STRA</name>
<accession>A0AAD8XZX6</accession>
<feature type="non-terminal residue" evidence="8">
    <location>
        <position position="1"/>
    </location>
</feature>
<evidence type="ECO:0000256" key="6">
    <source>
        <dbReference type="SAM" id="MobiDB-lite"/>
    </source>
</evidence>
<comment type="cofactor">
    <cofactor evidence="1">
        <name>L-ascorbate</name>
        <dbReference type="ChEBI" id="CHEBI:38290"/>
    </cofactor>
</comment>
<evidence type="ECO:0000313" key="9">
    <source>
        <dbReference type="Proteomes" id="UP001224775"/>
    </source>
</evidence>
<dbReference type="PANTHER" id="PTHR10869">
    <property type="entry name" value="PROLYL 4-HYDROXYLASE ALPHA SUBUNIT"/>
    <property type="match status" value="1"/>
</dbReference>
<dbReference type="EMBL" id="JATAAI010000029">
    <property type="protein sequence ID" value="KAK1736366.1"/>
    <property type="molecule type" value="Genomic_DNA"/>
</dbReference>
<feature type="domain" description="Fe2OG dioxygenase" evidence="7">
    <location>
        <begin position="111"/>
        <end position="222"/>
    </location>
</feature>
<dbReference type="InterPro" id="IPR044862">
    <property type="entry name" value="Pro_4_hyd_alph_FE2OG_OXY"/>
</dbReference>
<keyword evidence="4" id="KW-0560">Oxidoreductase</keyword>
<dbReference type="InterPro" id="IPR006620">
    <property type="entry name" value="Pro_4_hyd_alph"/>
</dbReference>
<dbReference type="Gene3D" id="2.60.120.620">
    <property type="entry name" value="q2cbj1_9rhob like domain"/>
    <property type="match status" value="1"/>
</dbReference>
<dbReference type="InterPro" id="IPR005123">
    <property type="entry name" value="Oxoglu/Fe-dep_dioxygenase_dom"/>
</dbReference>
<evidence type="ECO:0000256" key="2">
    <source>
        <dbReference type="ARBA" id="ARBA00022723"/>
    </source>
</evidence>
<dbReference type="GO" id="GO:0004656">
    <property type="term" value="F:procollagen-proline 4-dioxygenase activity"/>
    <property type="evidence" value="ECO:0007669"/>
    <property type="project" value="TreeGrafter"/>
</dbReference>